<dbReference type="AlphaFoldDB" id="A0A0S7YCX2"/>
<evidence type="ECO:0000313" key="3">
    <source>
        <dbReference type="EMBL" id="KPJ72626.1"/>
    </source>
</evidence>
<dbReference type="CDD" id="cd03801">
    <property type="entry name" value="GT4_PimA-like"/>
    <property type="match status" value="1"/>
</dbReference>
<dbReference type="PANTHER" id="PTHR12526">
    <property type="entry name" value="GLYCOSYLTRANSFERASE"/>
    <property type="match status" value="1"/>
</dbReference>
<evidence type="ECO:0000256" key="1">
    <source>
        <dbReference type="SAM" id="Phobius"/>
    </source>
</evidence>
<keyword evidence="1" id="KW-0812">Transmembrane</keyword>
<dbReference type="Pfam" id="PF00534">
    <property type="entry name" value="Glycos_transf_1"/>
    <property type="match status" value="1"/>
</dbReference>
<dbReference type="InterPro" id="IPR001296">
    <property type="entry name" value="Glyco_trans_1"/>
</dbReference>
<organism evidence="3 4">
    <name type="scientific">candidate division TA06 bacterium DG_78</name>
    <dbReference type="NCBI Taxonomy" id="1703772"/>
    <lineage>
        <taxon>Bacteria</taxon>
        <taxon>Bacteria division TA06</taxon>
    </lineage>
</organism>
<sequence>MKPRILIVGPTPPPYIGPSVATKLILESELKNDYQIVHLETADRRSTTNIGIFDLRNIFLAFIHIFKLSAILITSSPHIVYIPICQTIVGYLRDTIFIILAKIFGARVIIHLRGGYFRKLYDTSNIFAQCIIKNSLKLVSKVIVLGESLRYIFDRLVPNQNIVVVPNGIDSNYITEEEFEKAQEVRMAKVRNDSMINKVTLSTKHYALSSRMRILFLSNLMKSKGFFDVIKAMSEVLQYTGDSELIVAGEFREQEKMKNDVMSYMDKSKLDSHVKFIGTVVGAQKRNLLLSTDIFVLPTYYRYEGQPWVIVEAMAAGLPIITTDHGCIKEMVIHGENGFLIEKQNPQQISEKIIALLKDDDLRNRMGTKSRERFLKHYTKDIFIRGLNSVFEDIYVHKLSAWVRGAHETDNSEL</sequence>
<accession>A0A0S7YCX2</accession>
<reference evidence="3 4" key="1">
    <citation type="journal article" date="2015" name="Microbiome">
        <title>Genomic resolution of linkages in carbon, nitrogen, and sulfur cycling among widespread estuary sediment bacteria.</title>
        <authorList>
            <person name="Baker B.J."/>
            <person name="Lazar C.S."/>
            <person name="Teske A.P."/>
            <person name="Dick G.J."/>
        </authorList>
    </citation>
    <scope>NUCLEOTIDE SEQUENCE [LARGE SCALE GENOMIC DNA]</scope>
    <source>
        <strain evidence="3">DG_78</strain>
    </source>
</reference>
<feature type="transmembrane region" description="Helical" evidence="1">
    <location>
        <begin position="88"/>
        <end position="110"/>
    </location>
</feature>
<keyword evidence="1" id="KW-0472">Membrane</keyword>
<proteinExistence type="predicted"/>
<dbReference type="GO" id="GO:0016757">
    <property type="term" value="F:glycosyltransferase activity"/>
    <property type="evidence" value="ECO:0007669"/>
    <property type="project" value="InterPro"/>
</dbReference>
<keyword evidence="1" id="KW-1133">Transmembrane helix</keyword>
<gene>
    <name evidence="3" type="ORF">AMJ52_05740</name>
</gene>
<dbReference type="EMBL" id="LJNI01000065">
    <property type="protein sequence ID" value="KPJ72626.1"/>
    <property type="molecule type" value="Genomic_DNA"/>
</dbReference>
<protein>
    <recommendedName>
        <fullName evidence="2">Glycosyl transferase family 1 domain-containing protein</fullName>
    </recommendedName>
</protein>
<feature type="transmembrane region" description="Helical" evidence="1">
    <location>
        <begin position="58"/>
        <end position="82"/>
    </location>
</feature>
<feature type="domain" description="Glycosyl transferase family 1" evidence="2">
    <location>
        <begin position="213"/>
        <end position="373"/>
    </location>
</feature>
<evidence type="ECO:0000259" key="2">
    <source>
        <dbReference type="Pfam" id="PF00534"/>
    </source>
</evidence>
<evidence type="ECO:0000313" key="4">
    <source>
        <dbReference type="Proteomes" id="UP000051012"/>
    </source>
</evidence>
<dbReference type="Proteomes" id="UP000051012">
    <property type="component" value="Unassembled WGS sequence"/>
</dbReference>
<dbReference type="Gene3D" id="3.40.50.2000">
    <property type="entry name" value="Glycogen Phosphorylase B"/>
    <property type="match status" value="2"/>
</dbReference>
<name>A0A0S7YCX2_UNCT6</name>
<comment type="caution">
    <text evidence="3">The sequence shown here is derived from an EMBL/GenBank/DDBJ whole genome shotgun (WGS) entry which is preliminary data.</text>
</comment>
<dbReference type="SUPFAM" id="SSF53756">
    <property type="entry name" value="UDP-Glycosyltransferase/glycogen phosphorylase"/>
    <property type="match status" value="1"/>
</dbReference>